<keyword evidence="2" id="KW-0378">Hydrolase</keyword>
<dbReference type="InterPro" id="IPR024655">
    <property type="entry name" value="Asl1_glyco_hydro_catalytic"/>
</dbReference>
<dbReference type="STRING" id="670580.A0A1X6MVS3"/>
<organism evidence="2 3">
    <name type="scientific">Postia placenta MAD-698-R-SB12</name>
    <dbReference type="NCBI Taxonomy" id="670580"/>
    <lineage>
        <taxon>Eukaryota</taxon>
        <taxon>Fungi</taxon>
        <taxon>Dikarya</taxon>
        <taxon>Basidiomycota</taxon>
        <taxon>Agaricomycotina</taxon>
        <taxon>Agaricomycetes</taxon>
        <taxon>Polyporales</taxon>
        <taxon>Adustoporiaceae</taxon>
        <taxon>Rhodonia</taxon>
    </lineage>
</organism>
<dbReference type="Pfam" id="PF11790">
    <property type="entry name" value="Glyco_hydro_cc"/>
    <property type="match status" value="1"/>
</dbReference>
<evidence type="ECO:0000313" key="3">
    <source>
        <dbReference type="Proteomes" id="UP000194127"/>
    </source>
</evidence>
<reference evidence="2 3" key="1">
    <citation type="submission" date="2017-04" db="EMBL/GenBank/DDBJ databases">
        <title>Genome Sequence of the Model Brown-Rot Fungus Postia placenta SB12.</title>
        <authorList>
            <consortium name="DOE Joint Genome Institute"/>
            <person name="Gaskell J."/>
            <person name="Kersten P."/>
            <person name="Larrondo L.F."/>
            <person name="Canessa P."/>
            <person name="Martinez D."/>
            <person name="Hibbett D."/>
            <person name="Schmoll M."/>
            <person name="Kubicek C.P."/>
            <person name="Martinez A.T."/>
            <person name="Yadav J."/>
            <person name="Master E."/>
            <person name="Magnuson J.K."/>
            <person name="James T."/>
            <person name="Yaver D."/>
            <person name="Berka R."/>
            <person name="Labutti K."/>
            <person name="Lipzen A."/>
            <person name="Aerts A."/>
            <person name="Barry K."/>
            <person name="Henrissat B."/>
            <person name="Blanchette R."/>
            <person name="Grigoriev I."/>
            <person name="Cullen D."/>
        </authorList>
    </citation>
    <scope>NUCLEOTIDE SEQUENCE [LARGE SCALE GENOMIC DNA]</scope>
    <source>
        <strain evidence="2 3">MAD-698-R-SB12</strain>
    </source>
</reference>
<dbReference type="RefSeq" id="XP_024337144.1">
    <property type="nucleotide sequence ID" value="XM_024483232.1"/>
</dbReference>
<dbReference type="InterPro" id="IPR017853">
    <property type="entry name" value="GH"/>
</dbReference>
<gene>
    <name evidence="2" type="ORF">POSPLADRAFT_1102512</name>
</gene>
<dbReference type="EMBL" id="KZ110600">
    <property type="protein sequence ID" value="OSX60350.1"/>
    <property type="molecule type" value="Genomic_DNA"/>
</dbReference>
<feature type="non-terminal residue" evidence="2">
    <location>
        <position position="1"/>
    </location>
</feature>
<evidence type="ECO:0000259" key="1">
    <source>
        <dbReference type="Pfam" id="PF11790"/>
    </source>
</evidence>
<protein>
    <submittedName>
        <fullName evidence="2">Glycoside hydrolase family 128 protein</fullName>
    </submittedName>
</protein>
<dbReference type="GO" id="GO:0016787">
    <property type="term" value="F:hydrolase activity"/>
    <property type="evidence" value="ECO:0007669"/>
    <property type="project" value="UniProtKB-KW"/>
</dbReference>
<name>A0A1X6MVS3_9APHY</name>
<dbReference type="Proteomes" id="UP000194127">
    <property type="component" value="Unassembled WGS sequence"/>
</dbReference>
<feature type="domain" description="Asl1-like glycosyl hydrolase catalytic" evidence="1">
    <location>
        <begin position="1"/>
        <end position="77"/>
    </location>
</feature>
<sequence length="78" mass="9223">LGSPALTYVPYGKQWLQEWYSGIRGFDWYETSSTALVEHLKDFHQMFRWPIWVTEWTCQDFKDADAECSPQDIVGFVN</sequence>
<dbReference type="AlphaFoldDB" id="A0A1X6MVS3"/>
<feature type="non-terminal residue" evidence="2">
    <location>
        <position position="78"/>
    </location>
</feature>
<dbReference type="OrthoDB" id="43654at2759"/>
<keyword evidence="3" id="KW-1185">Reference proteome</keyword>
<proteinExistence type="predicted"/>
<accession>A0A1X6MVS3</accession>
<dbReference type="GeneID" id="36328181"/>
<dbReference type="SUPFAM" id="SSF51445">
    <property type="entry name" value="(Trans)glycosidases"/>
    <property type="match status" value="1"/>
</dbReference>
<evidence type="ECO:0000313" key="2">
    <source>
        <dbReference type="EMBL" id="OSX60350.1"/>
    </source>
</evidence>